<evidence type="ECO:0000256" key="1">
    <source>
        <dbReference type="SAM" id="Coils"/>
    </source>
</evidence>
<keyword evidence="1" id="KW-0175">Coiled coil</keyword>
<proteinExistence type="predicted"/>
<keyword evidence="3" id="KW-1185">Reference proteome</keyword>
<accession>A0AAV1STW8</accession>
<reference evidence="2 3" key="1">
    <citation type="submission" date="2024-01" db="EMBL/GenBank/DDBJ databases">
        <authorList>
            <person name="Waweru B."/>
        </authorList>
    </citation>
    <scope>NUCLEOTIDE SEQUENCE [LARGE SCALE GENOMIC DNA]</scope>
</reference>
<sequence length="264" mass="29867">MEIVSSNNAPRSLDKLGAKNLYALQKLGEILHWKKTQVAALESEICSSPTNLSISKHLKSPASSSKHKSGDGLRFVNEIGKDFRSTDTLKEQKTEMHRLMNGKNLLIESRASSSNELMEILSTNSSRVKARSNSCKGKQVSEASEVEQLSRRLKVLEEENETMKQEFLQHMEEREKVVAEIFQQFQTIHDFLKFENQVHEERSPRDGSSIVKFLKKAGLELAGQKFSSESQVHALSEADTERRCWLFLEKSYNSDIGANKSPPP</sequence>
<feature type="coiled-coil region" evidence="1">
    <location>
        <begin position="139"/>
        <end position="173"/>
    </location>
</feature>
<evidence type="ECO:0000313" key="3">
    <source>
        <dbReference type="Proteomes" id="UP001314170"/>
    </source>
</evidence>
<evidence type="ECO:0000313" key="2">
    <source>
        <dbReference type="EMBL" id="CAK7356961.1"/>
    </source>
</evidence>
<protein>
    <submittedName>
        <fullName evidence="2">Uncharacterized protein</fullName>
    </submittedName>
</protein>
<gene>
    <name evidence="2" type="ORF">DCAF_LOCUS27243</name>
</gene>
<dbReference type="EMBL" id="CAWUPB010001197">
    <property type="protein sequence ID" value="CAK7356961.1"/>
    <property type="molecule type" value="Genomic_DNA"/>
</dbReference>
<name>A0AAV1STW8_9ROSI</name>
<comment type="caution">
    <text evidence="2">The sequence shown here is derived from an EMBL/GenBank/DDBJ whole genome shotgun (WGS) entry which is preliminary data.</text>
</comment>
<dbReference type="Proteomes" id="UP001314170">
    <property type="component" value="Unassembled WGS sequence"/>
</dbReference>
<organism evidence="2 3">
    <name type="scientific">Dovyalis caffra</name>
    <dbReference type="NCBI Taxonomy" id="77055"/>
    <lineage>
        <taxon>Eukaryota</taxon>
        <taxon>Viridiplantae</taxon>
        <taxon>Streptophyta</taxon>
        <taxon>Embryophyta</taxon>
        <taxon>Tracheophyta</taxon>
        <taxon>Spermatophyta</taxon>
        <taxon>Magnoliopsida</taxon>
        <taxon>eudicotyledons</taxon>
        <taxon>Gunneridae</taxon>
        <taxon>Pentapetalae</taxon>
        <taxon>rosids</taxon>
        <taxon>fabids</taxon>
        <taxon>Malpighiales</taxon>
        <taxon>Salicaceae</taxon>
        <taxon>Flacourtieae</taxon>
        <taxon>Dovyalis</taxon>
    </lineage>
</organism>
<dbReference type="AlphaFoldDB" id="A0AAV1STW8"/>